<dbReference type="Pfam" id="PF16022">
    <property type="entry name" value="DUF4783"/>
    <property type="match status" value="1"/>
</dbReference>
<name>A0ABW5TWZ1_9SPHI</name>
<dbReference type="Proteomes" id="UP001597546">
    <property type="component" value="Unassembled WGS sequence"/>
</dbReference>
<gene>
    <name evidence="1" type="ORF">ACFSSE_13160</name>
</gene>
<reference evidence="2" key="1">
    <citation type="journal article" date="2019" name="Int. J. Syst. Evol. Microbiol.">
        <title>The Global Catalogue of Microorganisms (GCM) 10K type strain sequencing project: providing services to taxonomists for standard genome sequencing and annotation.</title>
        <authorList>
            <consortium name="The Broad Institute Genomics Platform"/>
            <consortium name="The Broad Institute Genome Sequencing Center for Infectious Disease"/>
            <person name="Wu L."/>
            <person name="Ma J."/>
        </authorList>
    </citation>
    <scope>NUCLEOTIDE SEQUENCE [LARGE SCALE GENOMIC DNA]</scope>
    <source>
        <strain evidence="2">KCTC 42456</strain>
    </source>
</reference>
<proteinExistence type="predicted"/>
<dbReference type="RefSeq" id="WP_379100975.1">
    <property type="nucleotide sequence ID" value="NZ_JBHULV010000046.1"/>
</dbReference>
<accession>A0ABW5TWZ1</accession>
<sequence>MASDVIDDVATTFKNGDAKQVAKYFSTTVELSILEKEDIYSSSQATLILKDFFAKHPSLSTKIIHKVTSNPNFKFGVILYTTSKGNFRISFEFKNNSDNFILSQIRIEENKG</sequence>
<dbReference type="InterPro" id="IPR031977">
    <property type="entry name" value="DUF4783"/>
</dbReference>
<organism evidence="1 2">
    <name type="scientific">Pedobacter alpinus</name>
    <dbReference type="NCBI Taxonomy" id="1590643"/>
    <lineage>
        <taxon>Bacteria</taxon>
        <taxon>Pseudomonadati</taxon>
        <taxon>Bacteroidota</taxon>
        <taxon>Sphingobacteriia</taxon>
        <taxon>Sphingobacteriales</taxon>
        <taxon>Sphingobacteriaceae</taxon>
        <taxon>Pedobacter</taxon>
    </lineage>
</organism>
<comment type="caution">
    <text evidence="1">The sequence shown here is derived from an EMBL/GenBank/DDBJ whole genome shotgun (WGS) entry which is preliminary data.</text>
</comment>
<dbReference type="Gene3D" id="3.10.450.50">
    <property type="match status" value="1"/>
</dbReference>
<dbReference type="EMBL" id="JBHULV010000046">
    <property type="protein sequence ID" value="MFD2732651.1"/>
    <property type="molecule type" value="Genomic_DNA"/>
</dbReference>
<keyword evidence="2" id="KW-1185">Reference proteome</keyword>
<evidence type="ECO:0000313" key="1">
    <source>
        <dbReference type="EMBL" id="MFD2732651.1"/>
    </source>
</evidence>
<evidence type="ECO:0000313" key="2">
    <source>
        <dbReference type="Proteomes" id="UP001597546"/>
    </source>
</evidence>
<protein>
    <submittedName>
        <fullName evidence="1">DUF4783 domain-containing protein</fullName>
    </submittedName>
</protein>